<dbReference type="GO" id="GO:0034045">
    <property type="term" value="C:phagophore assembly site membrane"/>
    <property type="evidence" value="ECO:0007669"/>
    <property type="project" value="TreeGrafter"/>
</dbReference>
<dbReference type="GO" id="GO:0042594">
    <property type="term" value="P:response to starvation"/>
    <property type="evidence" value="ECO:0007669"/>
    <property type="project" value="TreeGrafter"/>
</dbReference>
<evidence type="ECO:0000256" key="8">
    <source>
        <dbReference type="ARBA" id="ARBA00030237"/>
    </source>
</evidence>
<dbReference type="Gene3D" id="1.50.10.100">
    <property type="entry name" value="Chondroitin AC/alginate lyase"/>
    <property type="match status" value="1"/>
</dbReference>
<feature type="compositionally biased region" description="Basic and acidic residues" evidence="10">
    <location>
        <begin position="959"/>
        <end position="976"/>
    </location>
</feature>
<dbReference type="Pfam" id="PF21127">
    <property type="entry name" value="ATG1-like_MIT2"/>
    <property type="match status" value="1"/>
</dbReference>
<evidence type="ECO:0000256" key="3">
    <source>
        <dbReference type="ARBA" id="ARBA00022729"/>
    </source>
</evidence>
<feature type="region of interest" description="Disordered" evidence="10">
    <location>
        <begin position="959"/>
        <end position="1019"/>
    </location>
</feature>
<dbReference type="PROSITE" id="PS00108">
    <property type="entry name" value="PROTEIN_KINASE_ST"/>
    <property type="match status" value="1"/>
</dbReference>
<name>A0A8H5HJJ8_9AGAR</name>
<gene>
    <name evidence="13" type="ORF">D9615_003483</name>
</gene>
<dbReference type="SMART" id="SM00220">
    <property type="entry name" value="S_TKc"/>
    <property type="match status" value="1"/>
</dbReference>
<evidence type="ECO:0000256" key="11">
    <source>
        <dbReference type="SAM" id="SignalP"/>
    </source>
</evidence>
<evidence type="ECO:0000256" key="9">
    <source>
        <dbReference type="PROSITE-ProRule" id="PRU10141"/>
    </source>
</evidence>
<dbReference type="PANTHER" id="PTHR24348:SF22">
    <property type="entry name" value="NON-SPECIFIC SERINE_THREONINE PROTEIN KINASE"/>
    <property type="match status" value="1"/>
</dbReference>
<evidence type="ECO:0000256" key="2">
    <source>
        <dbReference type="ARBA" id="ARBA00022679"/>
    </source>
</evidence>
<feature type="region of interest" description="Disordered" evidence="10">
    <location>
        <begin position="1038"/>
        <end position="1072"/>
    </location>
</feature>
<dbReference type="GO" id="GO:0016829">
    <property type="term" value="F:lyase activity"/>
    <property type="evidence" value="ECO:0007669"/>
    <property type="project" value="UniProtKB-KW"/>
</dbReference>
<feature type="compositionally biased region" description="Polar residues" evidence="10">
    <location>
        <begin position="441"/>
        <end position="452"/>
    </location>
</feature>
<comment type="caution">
    <text evidence="13">The sequence shown here is derived from an EMBL/GenBank/DDBJ whole genome shotgun (WGS) entry which is preliminary data.</text>
</comment>
<dbReference type="InterPro" id="IPR008397">
    <property type="entry name" value="Alginate_lyase_dom"/>
</dbReference>
<feature type="domain" description="Protein kinase" evidence="12">
    <location>
        <begin position="498"/>
        <end position="804"/>
    </location>
</feature>
<feature type="binding site" evidence="9">
    <location>
        <position position="527"/>
    </location>
    <ligand>
        <name>ATP</name>
        <dbReference type="ChEBI" id="CHEBI:30616"/>
    </ligand>
</feature>
<evidence type="ECO:0000313" key="13">
    <source>
        <dbReference type="EMBL" id="KAF5384364.1"/>
    </source>
</evidence>
<dbReference type="InterPro" id="IPR045269">
    <property type="entry name" value="Atg1-like"/>
</dbReference>
<dbReference type="InterPro" id="IPR008929">
    <property type="entry name" value="Chondroitin_lyas"/>
</dbReference>
<dbReference type="Pfam" id="PF12063">
    <property type="entry name" value="ATG1-like_MIT1"/>
    <property type="match status" value="1"/>
</dbReference>
<feature type="chain" id="PRO_5034998593" description="non-specific serine/threonine protein kinase" evidence="11">
    <location>
        <begin position="23"/>
        <end position="1346"/>
    </location>
</feature>
<dbReference type="InterPro" id="IPR048941">
    <property type="entry name" value="ATG1-like_MIT2"/>
</dbReference>
<dbReference type="InterPro" id="IPR000719">
    <property type="entry name" value="Prot_kinase_dom"/>
</dbReference>
<keyword evidence="2" id="KW-0808">Transferase</keyword>
<dbReference type="GO" id="GO:0005524">
    <property type="term" value="F:ATP binding"/>
    <property type="evidence" value="ECO:0007669"/>
    <property type="project" value="UniProtKB-UniRule"/>
</dbReference>
<dbReference type="Proteomes" id="UP000565441">
    <property type="component" value="Unassembled WGS sequence"/>
</dbReference>
<dbReference type="PROSITE" id="PS00107">
    <property type="entry name" value="PROTEIN_KINASE_ATP"/>
    <property type="match status" value="1"/>
</dbReference>
<dbReference type="FunFam" id="3.30.200.20:FF:000042">
    <property type="entry name" value="Aurora kinase A"/>
    <property type="match status" value="1"/>
</dbReference>
<feature type="compositionally biased region" description="Pro residues" evidence="10">
    <location>
        <begin position="999"/>
        <end position="1008"/>
    </location>
</feature>
<dbReference type="PANTHER" id="PTHR24348">
    <property type="entry name" value="SERINE/THREONINE-PROTEIN KINASE UNC-51-RELATED"/>
    <property type="match status" value="1"/>
</dbReference>
<dbReference type="GO" id="GO:0000045">
    <property type="term" value="P:autophagosome assembly"/>
    <property type="evidence" value="ECO:0007669"/>
    <property type="project" value="TreeGrafter"/>
</dbReference>
<dbReference type="GO" id="GO:0034727">
    <property type="term" value="P:piecemeal microautophagy of the nucleus"/>
    <property type="evidence" value="ECO:0007669"/>
    <property type="project" value="TreeGrafter"/>
</dbReference>
<dbReference type="GO" id="GO:0000422">
    <property type="term" value="P:autophagy of mitochondrion"/>
    <property type="evidence" value="ECO:0007669"/>
    <property type="project" value="TreeGrafter"/>
</dbReference>
<evidence type="ECO:0000313" key="14">
    <source>
        <dbReference type="Proteomes" id="UP000565441"/>
    </source>
</evidence>
<dbReference type="GO" id="GO:0061709">
    <property type="term" value="P:reticulophagy"/>
    <property type="evidence" value="ECO:0007669"/>
    <property type="project" value="TreeGrafter"/>
</dbReference>
<dbReference type="SUPFAM" id="SSF56112">
    <property type="entry name" value="Protein kinase-like (PK-like)"/>
    <property type="match status" value="1"/>
</dbReference>
<keyword evidence="6 9" id="KW-0067">ATP-binding</keyword>
<evidence type="ECO:0000256" key="10">
    <source>
        <dbReference type="SAM" id="MobiDB-lite"/>
    </source>
</evidence>
<dbReference type="InterPro" id="IPR017441">
    <property type="entry name" value="Protein_kinase_ATP_BS"/>
</dbReference>
<evidence type="ECO:0000256" key="7">
    <source>
        <dbReference type="ARBA" id="ARBA00023239"/>
    </source>
</evidence>
<evidence type="ECO:0000256" key="1">
    <source>
        <dbReference type="ARBA" id="ARBA00012513"/>
    </source>
</evidence>
<reference evidence="13 14" key="1">
    <citation type="journal article" date="2020" name="ISME J.">
        <title>Uncovering the hidden diversity of litter-decomposition mechanisms in mushroom-forming fungi.</title>
        <authorList>
            <person name="Floudas D."/>
            <person name="Bentzer J."/>
            <person name="Ahren D."/>
            <person name="Johansson T."/>
            <person name="Persson P."/>
            <person name="Tunlid A."/>
        </authorList>
    </citation>
    <scope>NUCLEOTIDE SEQUENCE [LARGE SCALE GENOMIC DNA]</scope>
    <source>
        <strain evidence="13 14">CBS 661.87</strain>
    </source>
</reference>
<keyword evidence="14" id="KW-1185">Reference proteome</keyword>
<dbReference type="GO" id="GO:0004674">
    <property type="term" value="F:protein serine/threonine kinase activity"/>
    <property type="evidence" value="ECO:0007669"/>
    <property type="project" value="UniProtKB-EC"/>
</dbReference>
<dbReference type="Gene3D" id="1.10.510.10">
    <property type="entry name" value="Transferase(Phosphotransferase) domain 1"/>
    <property type="match status" value="1"/>
</dbReference>
<dbReference type="InterPro" id="IPR011009">
    <property type="entry name" value="Kinase-like_dom_sf"/>
</dbReference>
<dbReference type="InterPro" id="IPR022708">
    <property type="entry name" value="Atg1-like_tMIT"/>
</dbReference>
<dbReference type="GO" id="GO:0042597">
    <property type="term" value="C:periplasmic space"/>
    <property type="evidence" value="ECO:0007669"/>
    <property type="project" value="InterPro"/>
</dbReference>
<dbReference type="GO" id="GO:0005776">
    <property type="term" value="C:autophagosome"/>
    <property type="evidence" value="ECO:0007669"/>
    <property type="project" value="TreeGrafter"/>
</dbReference>
<dbReference type="GO" id="GO:0010506">
    <property type="term" value="P:regulation of autophagy"/>
    <property type="evidence" value="ECO:0007669"/>
    <property type="project" value="InterPro"/>
</dbReference>
<keyword evidence="4 9" id="KW-0547">Nucleotide-binding</keyword>
<protein>
    <recommendedName>
        <fullName evidence="1">non-specific serine/threonine protein kinase</fullName>
        <ecNumber evidence="1">2.7.11.1</ecNumber>
    </recommendedName>
    <alternativeName>
        <fullName evidence="8">Autophagy-related protein 1</fullName>
    </alternativeName>
</protein>
<dbReference type="GO" id="GO:0005829">
    <property type="term" value="C:cytosol"/>
    <property type="evidence" value="ECO:0007669"/>
    <property type="project" value="TreeGrafter"/>
</dbReference>
<keyword evidence="7" id="KW-0456">Lyase</keyword>
<dbReference type="EMBL" id="JAACJP010000005">
    <property type="protein sequence ID" value="KAF5384364.1"/>
    <property type="molecule type" value="Genomic_DNA"/>
</dbReference>
<evidence type="ECO:0000256" key="4">
    <source>
        <dbReference type="ARBA" id="ARBA00022741"/>
    </source>
</evidence>
<organism evidence="13 14">
    <name type="scientific">Tricholomella constricta</name>
    <dbReference type="NCBI Taxonomy" id="117010"/>
    <lineage>
        <taxon>Eukaryota</taxon>
        <taxon>Fungi</taxon>
        <taxon>Dikarya</taxon>
        <taxon>Basidiomycota</taxon>
        <taxon>Agaricomycotina</taxon>
        <taxon>Agaricomycetes</taxon>
        <taxon>Agaricomycetidae</taxon>
        <taxon>Agaricales</taxon>
        <taxon>Tricholomatineae</taxon>
        <taxon>Lyophyllaceae</taxon>
        <taxon>Tricholomella</taxon>
    </lineage>
</organism>
<dbReference type="EC" id="2.7.11.1" evidence="1"/>
<keyword evidence="5" id="KW-0418">Kinase</keyword>
<accession>A0A8H5HJJ8</accession>
<evidence type="ECO:0000256" key="5">
    <source>
        <dbReference type="ARBA" id="ARBA00022777"/>
    </source>
</evidence>
<dbReference type="InterPro" id="IPR008271">
    <property type="entry name" value="Ser/Thr_kinase_AS"/>
</dbReference>
<feature type="region of interest" description="Disordered" evidence="10">
    <location>
        <begin position="807"/>
        <end position="936"/>
    </location>
</feature>
<sequence length="1346" mass="149605">MRSSLLSVFISLFLLGGNGVQALTSYANDFVDPDFIVAGEFGDNTLAAQRTIFAWAKDSAKDGPWSVTSKPVSPPSGDRHDYMSWAPYWWPDCSNAGNTTELPQEEVWKTCNYRPRDGLFNPDGRLINDVGNFQSLSDAVLFNAIAFSLSTSDGSSSYSKTVVSFIKAWFLDQETRMNPNLNYGQMQRGPNGQTGSHTGILDLKGMAKIVSGIMILRKKECTDWTAELNNEMNAWTREYITWLETAPISLEEGHADNNHGTFYYNQLAALKLLIGDFDGARNVTNTYFSRQYMFQITGDGEQPLEAARTRPYHYHAYNLAAMITNARIAAYAGDKGVWNKTTSEGSTIKSALDFSLGLSAEATKEGSYTTELYPSIAAVASVYGDPQGKYASFLANGIPGYAEEAYFLWNQPLAGGEKESDALRKLQATATGDDADPRATGASNVKKNSGAVLNTESSPSTYLSVSAMASTAPPIQRGSSLHAAAVSKRVEDDEARPYVIVGDIGKGSFATVYKGYHEETRLQVAIKTVKRDNLTAKLFDNLQSEIQILKSLSHRHITKLIDIVRAERHVYLIMEYCGGGDLTNYIKKRGRVEGLEYVPSPEAAPQYYPHPRTGGLDEIVVRSFLRQLARALKFLRHRNLIHRDIKPQNLLLNAPSPEELARGHPLGVPILKVADFGFARSLPNAMMAETLCGSPLYMAPEILRYEKYDAKADLWSVGAVLFEISVGKPPFRAQNHIELLKKIEHAKGIKFPDEDPSSASARNGGGGSEDSPVPEDVKKLIRALLKRNPIERASFDEFFGSTALANSKFPRSQPSVSRSSVTRDPSIVQEEDERKPWTGRPPTPEHHRVIPPEVLDPKAMIPPSRFNFRRTSGLENGEGTPPPGSNLPSQDSSHGSREKFANPTEMARRPSLASNQERRHAKPLSTEGSFIPGETEEDGMLRREYVLVGDTRAVEFNRAVDEITSEPRRPLHDRKIPPTPTTDDYSPVYPITTPTHITFPPPPNPAAPPLSSSPSSLASRAASNALNRAISLASKKLFGSSGHSRSSPSREYNSVPSSPKRPPIIALGPEGERDPLEDELLAALEELAQKTEVLTHWADEMYEYVKAVPQKPLPDPTKFTQREGEADKHARRRKLADMEAEYNAVTCVAVYMLLMSFSQKGIDRLRNHQEHMKMRHPDGDFVVSEGFDDALSWFKDHFIKCNDRAALVKTWLPVQYDGPKSWLDQLVYDRALVLSRTAARKELLDQASSPDECEKLYEESLWCLYALQDDLLQTGNPFMDEDRETIATWIKRTKLRLVRCRARMAMNDRDRLNDARADQNLADVARIPAPWDAKPLDPARTNGRTS</sequence>
<keyword evidence="3 11" id="KW-0732">Signal</keyword>
<dbReference type="OrthoDB" id="346907at2759"/>
<evidence type="ECO:0000256" key="6">
    <source>
        <dbReference type="ARBA" id="ARBA00022840"/>
    </source>
</evidence>
<evidence type="ECO:0000259" key="12">
    <source>
        <dbReference type="PROSITE" id="PS50011"/>
    </source>
</evidence>
<proteinExistence type="predicted"/>
<feature type="region of interest" description="Disordered" evidence="10">
    <location>
        <begin position="750"/>
        <end position="775"/>
    </location>
</feature>
<dbReference type="Pfam" id="PF05426">
    <property type="entry name" value="Alginate_lyase"/>
    <property type="match status" value="1"/>
</dbReference>
<dbReference type="PROSITE" id="PS50011">
    <property type="entry name" value="PROTEIN_KINASE_DOM"/>
    <property type="match status" value="1"/>
</dbReference>
<dbReference type="CDD" id="cd14009">
    <property type="entry name" value="STKc_ATG1_ULK_like"/>
    <property type="match status" value="1"/>
</dbReference>
<dbReference type="Pfam" id="PF00069">
    <property type="entry name" value="Pkinase"/>
    <property type="match status" value="1"/>
</dbReference>
<dbReference type="SUPFAM" id="SSF48230">
    <property type="entry name" value="Chondroitin AC/alginate lyase"/>
    <property type="match status" value="1"/>
</dbReference>
<feature type="compositionally biased region" description="Low complexity" evidence="10">
    <location>
        <begin position="810"/>
        <end position="820"/>
    </location>
</feature>
<feature type="region of interest" description="Disordered" evidence="10">
    <location>
        <begin position="429"/>
        <end position="452"/>
    </location>
</feature>
<feature type="compositionally biased region" description="Low complexity" evidence="10">
    <location>
        <begin position="1038"/>
        <end position="1050"/>
    </location>
</feature>
<feature type="signal peptide" evidence="11">
    <location>
        <begin position="1"/>
        <end position="22"/>
    </location>
</feature>
<feature type="compositionally biased region" description="Low complexity" evidence="10">
    <location>
        <begin position="1009"/>
        <end position="1019"/>
    </location>
</feature>